<name>A0A1G2TY55_9BACT</name>
<gene>
    <name evidence="1" type="ORF">A3A96_02150</name>
</gene>
<accession>A0A1G2TY55</accession>
<evidence type="ECO:0000313" key="2">
    <source>
        <dbReference type="Proteomes" id="UP000177707"/>
    </source>
</evidence>
<dbReference type="AlphaFoldDB" id="A0A1G2TY55"/>
<comment type="caution">
    <text evidence="1">The sequence shown here is derived from an EMBL/GenBank/DDBJ whole genome shotgun (WGS) entry which is preliminary data.</text>
</comment>
<sequence>MTTTQETGMRLQEWAETHQPAETLIYKNGYWDQIIFVRDAITPLLAKTDEEYKEIQAGMKAISEHTSKSVRLPVFRVELADGTAFTMRYNFYDWKVSVSSPRDVEADFMGLFNPNEHVHEVYCEGFPKGLVYGPYAENKRQFTIELPSGNYHLFTFFWIFAHQVLGIQNKDGRGA</sequence>
<organism evidence="1 2">
    <name type="scientific">Candidatus Zambryskibacteria bacterium RIFCSPLOWO2_01_FULL_39_39</name>
    <dbReference type="NCBI Taxonomy" id="1802758"/>
    <lineage>
        <taxon>Bacteria</taxon>
        <taxon>Candidatus Zambryskiibacteriota</taxon>
    </lineage>
</organism>
<dbReference type="Proteomes" id="UP000177707">
    <property type="component" value="Unassembled WGS sequence"/>
</dbReference>
<evidence type="ECO:0000313" key="1">
    <source>
        <dbReference type="EMBL" id="OHB02238.1"/>
    </source>
</evidence>
<dbReference type="STRING" id="1802758.A3A96_02150"/>
<reference evidence="1 2" key="1">
    <citation type="journal article" date="2016" name="Nat. Commun.">
        <title>Thousands of microbial genomes shed light on interconnected biogeochemical processes in an aquifer system.</title>
        <authorList>
            <person name="Anantharaman K."/>
            <person name="Brown C.T."/>
            <person name="Hug L.A."/>
            <person name="Sharon I."/>
            <person name="Castelle C.J."/>
            <person name="Probst A.J."/>
            <person name="Thomas B.C."/>
            <person name="Singh A."/>
            <person name="Wilkins M.J."/>
            <person name="Karaoz U."/>
            <person name="Brodie E.L."/>
            <person name="Williams K.H."/>
            <person name="Hubbard S.S."/>
            <person name="Banfield J.F."/>
        </authorList>
    </citation>
    <scope>NUCLEOTIDE SEQUENCE [LARGE SCALE GENOMIC DNA]</scope>
</reference>
<dbReference type="EMBL" id="MHWB01000005">
    <property type="protein sequence ID" value="OHB02238.1"/>
    <property type="molecule type" value="Genomic_DNA"/>
</dbReference>
<protein>
    <submittedName>
        <fullName evidence="1">Uncharacterized protein</fullName>
    </submittedName>
</protein>
<proteinExistence type="predicted"/>